<dbReference type="RefSeq" id="WP_203192819.1">
    <property type="nucleotide sequence ID" value="NZ_CP063362.1"/>
</dbReference>
<dbReference type="GO" id="GO:0051213">
    <property type="term" value="F:dioxygenase activity"/>
    <property type="evidence" value="ECO:0007669"/>
    <property type="project" value="UniProtKB-KW"/>
</dbReference>
<keyword evidence="3" id="KW-0223">Dioxygenase</keyword>
<dbReference type="Proteomes" id="UP000596427">
    <property type="component" value="Chromosome"/>
</dbReference>
<evidence type="ECO:0000256" key="1">
    <source>
        <dbReference type="ARBA" id="ARBA00009570"/>
    </source>
</evidence>
<proteinExistence type="inferred from homology"/>
<dbReference type="AlphaFoldDB" id="A0A974SI15"/>
<comment type="similarity">
    <text evidence="1">Belongs to the bacterial ring-hydroxylating dioxygenase beta subunit family.</text>
</comment>
<gene>
    <name evidence="3" type="ORF">EZH22_23460</name>
</gene>
<dbReference type="CDD" id="cd00667">
    <property type="entry name" value="ring_hydroxylating_dioxygenases_beta"/>
    <property type="match status" value="1"/>
</dbReference>
<protein>
    <submittedName>
        <fullName evidence="3">Aromatic-ring-hydroxylating dioxygenase subunit beta</fullName>
    </submittedName>
</protein>
<evidence type="ECO:0000256" key="2">
    <source>
        <dbReference type="ARBA" id="ARBA00023002"/>
    </source>
</evidence>
<evidence type="ECO:0000313" key="3">
    <source>
        <dbReference type="EMBL" id="QRG05947.1"/>
    </source>
</evidence>
<dbReference type="Pfam" id="PF00866">
    <property type="entry name" value="Ring_hydroxyl_B"/>
    <property type="match status" value="1"/>
</dbReference>
<name>A0A974SI15_9HYPH</name>
<dbReference type="EMBL" id="CP063362">
    <property type="protein sequence ID" value="QRG05947.1"/>
    <property type="molecule type" value="Genomic_DNA"/>
</dbReference>
<sequence>MLSTSLKPAPSRDDLISALLLKAEVEAFNAAYCSALDEQRLMDWAELFTKDGFYTVVSRENYDRKLPVGLIYCENRGMIRDRAFALEKTAMFAPRYLRHMVSNLTVAEEEDGSFSAAANYVVFQVLFDRPDATIHQVGRYIDRFRRTEEGLKLASRTCVYDSLLIDNALCIPV</sequence>
<dbReference type="Gene3D" id="3.10.450.50">
    <property type="match status" value="1"/>
</dbReference>
<dbReference type="KEGG" id="xdi:EZH22_23460"/>
<dbReference type="InterPro" id="IPR032710">
    <property type="entry name" value="NTF2-like_dom_sf"/>
</dbReference>
<keyword evidence="4" id="KW-1185">Reference proteome</keyword>
<dbReference type="InterPro" id="IPR000391">
    <property type="entry name" value="Rng_hydr_dOase-bsu"/>
</dbReference>
<evidence type="ECO:0000313" key="4">
    <source>
        <dbReference type="Proteomes" id="UP000596427"/>
    </source>
</evidence>
<reference evidence="3 4" key="1">
    <citation type="submission" date="2020-10" db="EMBL/GenBank/DDBJ databases">
        <title>Degradation of 1,4-Dioxane by Xanthobacter sp. YN2, via a Novel Group-2 Soluble Di-Iron Monooxygenase.</title>
        <authorList>
            <person name="Ma F."/>
            <person name="Wang Y."/>
            <person name="Yang J."/>
            <person name="Guo H."/>
            <person name="Su D."/>
            <person name="Yu L."/>
        </authorList>
    </citation>
    <scope>NUCLEOTIDE SEQUENCE [LARGE SCALE GENOMIC DNA]</scope>
    <source>
        <strain evidence="3 4">YN2</strain>
    </source>
</reference>
<keyword evidence="2" id="KW-0560">Oxidoreductase</keyword>
<accession>A0A974SI15</accession>
<organism evidence="3 4">
    <name type="scientific">Xanthobacter dioxanivorans</name>
    <dbReference type="NCBI Taxonomy" id="2528964"/>
    <lineage>
        <taxon>Bacteria</taxon>
        <taxon>Pseudomonadati</taxon>
        <taxon>Pseudomonadota</taxon>
        <taxon>Alphaproteobacteria</taxon>
        <taxon>Hyphomicrobiales</taxon>
        <taxon>Xanthobacteraceae</taxon>
        <taxon>Xanthobacter</taxon>
    </lineage>
</organism>
<dbReference type="SUPFAM" id="SSF54427">
    <property type="entry name" value="NTF2-like"/>
    <property type="match status" value="1"/>
</dbReference>